<keyword evidence="2" id="KW-0575">Peroxidase</keyword>
<evidence type="ECO:0000256" key="4">
    <source>
        <dbReference type="ARBA" id="ARBA00022723"/>
    </source>
</evidence>
<feature type="signal peptide" evidence="8">
    <location>
        <begin position="1"/>
        <end position="23"/>
    </location>
</feature>
<name>A0A086T2F1_HAPC1</name>
<dbReference type="EMBL" id="JPKY01000067">
    <property type="protein sequence ID" value="KFH43533.1"/>
    <property type="molecule type" value="Genomic_DNA"/>
</dbReference>
<dbReference type="AlphaFoldDB" id="A0A086T2F1"/>
<accession>A0A086T2F1</accession>
<dbReference type="STRING" id="857340.A0A086T2F1"/>
<evidence type="ECO:0000313" key="11">
    <source>
        <dbReference type="Proteomes" id="UP000029964"/>
    </source>
</evidence>
<keyword evidence="5" id="KW-0560">Oxidoreductase</keyword>
<gene>
    <name evidence="10" type="ORF">ACRE_057200</name>
</gene>
<reference evidence="11" key="1">
    <citation type="journal article" date="2014" name="Genome Announc.">
        <title>Genome sequence and annotation of Acremonium chrysogenum, producer of the beta-lactam antibiotic cephalosporin C.</title>
        <authorList>
            <person name="Terfehr D."/>
            <person name="Dahlmann T.A."/>
            <person name="Specht T."/>
            <person name="Zadra I."/>
            <person name="Kuernsteiner H."/>
            <person name="Kueck U."/>
        </authorList>
    </citation>
    <scope>NUCLEOTIDE SEQUENCE [LARGE SCALE GENOMIC DNA]</scope>
    <source>
        <strain evidence="11">ATCC 11550 / CBS 779.69 / DSM 880 / IAM 14645 / JCM 23072 / IMI 49137</strain>
    </source>
</reference>
<evidence type="ECO:0000256" key="8">
    <source>
        <dbReference type="SAM" id="SignalP"/>
    </source>
</evidence>
<dbReference type="Proteomes" id="UP000029964">
    <property type="component" value="Unassembled WGS sequence"/>
</dbReference>
<comment type="caution">
    <text evidence="10">The sequence shown here is derived from an EMBL/GenBank/DDBJ whole genome shotgun (WGS) entry which is preliminary data.</text>
</comment>
<keyword evidence="11" id="KW-1185">Reference proteome</keyword>
<evidence type="ECO:0000256" key="6">
    <source>
        <dbReference type="ARBA" id="ARBA00023004"/>
    </source>
</evidence>
<dbReference type="HOGENOM" id="CLU_029871_3_1_1"/>
<keyword evidence="8" id="KW-0732">Signal</keyword>
<comment type="similarity">
    <text evidence="7">Belongs to the chloroperoxidase family.</text>
</comment>
<proteinExistence type="inferred from homology"/>
<sequence>MKVLLAGGRLALGVASLAGLAQAFPTADNLAKLARGDTPTPAQLHETLLDIKEKRLLFDPLTDPIQVDGEHEFQPPDFERGHQRGPCPGLNALANHGYINRNVFGMGVDLATILAIMGTVGVGNPLSLKPGFSIGGETSKSSNILGNLLGLLGRPRGLDGAHNWIESDSSNTRDDLYVTGDASTMNMTLFMEVLDAMEGKEALTMEDIGDRAAQRLEASIATNPLLYYGPYTGFVARNAGFAFAGRLLSNHSAEHPRGGHLTHVAKEVLQSFWAVYEDSQGNLEYKRGWERIPDNWYRIAGDYGLVALNLDLLAWVARHPQLASIGGNLGEVDSFAGVDLSDLTGGVLNAGALLEGNNLLCFALEVVKTFAPNSLSSLFKTLEAPLQLVNDALLDPLLDLDCPAYKELSEGGRDVVGELLDKFPGAKKSGFAL</sequence>
<dbReference type="GO" id="GO:0004601">
    <property type="term" value="F:peroxidase activity"/>
    <property type="evidence" value="ECO:0007669"/>
    <property type="project" value="UniProtKB-KW"/>
</dbReference>
<dbReference type="Pfam" id="PF01328">
    <property type="entry name" value="Peroxidase_2"/>
    <property type="match status" value="1"/>
</dbReference>
<organism evidence="10 11">
    <name type="scientific">Hapsidospora chrysogenum (strain ATCC 11550 / CBS 779.69 / DSM 880 / IAM 14645 / JCM 23072 / IMI 49137)</name>
    <name type="common">Acremonium chrysogenum</name>
    <dbReference type="NCBI Taxonomy" id="857340"/>
    <lineage>
        <taxon>Eukaryota</taxon>
        <taxon>Fungi</taxon>
        <taxon>Dikarya</taxon>
        <taxon>Ascomycota</taxon>
        <taxon>Pezizomycotina</taxon>
        <taxon>Sordariomycetes</taxon>
        <taxon>Hypocreomycetidae</taxon>
        <taxon>Hypocreales</taxon>
        <taxon>Bionectriaceae</taxon>
        <taxon>Hapsidospora</taxon>
    </lineage>
</organism>
<keyword evidence="3" id="KW-0349">Heme</keyword>
<dbReference type="OrthoDB" id="407298at2759"/>
<comment type="cofactor">
    <cofactor evidence="1">
        <name>heme b</name>
        <dbReference type="ChEBI" id="CHEBI:60344"/>
    </cofactor>
</comment>
<keyword evidence="6" id="KW-0408">Iron</keyword>
<evidence type="ECO:0000256" key="2">
    <source>
        <dbReference type="ARBA" id="ARBA00022559"/>
    </source>
</evidence>
<dbReference type="PROSITE" id="PS51405">
    <property type="entry name" value="HEME_HALOPEROXIDASE"/>
    <property type="match status" value="1"/>
</dbReference>
<evidence type="ECO:0000256" key="7">
    <source>
        <dbReference type="ARBA" id="ARBA00025795"/>
    </source>
</evidence>
<evidence type="ECO:0000259" key="9">
    <source>
        <dbReference type="PROSITE" id="PS51405"/>
    </source>
</evidence>
<dbReference type="InterPro" id="IPR036851">
    <property type="entry name" value="Chloroperoxidase-like_sf"/>
</dbReference>
<dbReference type="SUPFAM" id="SSF47571">
    <property type="entry name" value="Cloroperoxidase"/>
    <property type="match status" value="1"/>
</dbReference>
<dbReference type="Gene3D" id="1.10.489.10">
    <property type="entry name" value="Chloroperoxidase-like"/>
    <property type="match status" value="1"/>
</dbReference>
<evidence type="ECO:0000256" key="3">
    <source>
        <dbReference type="ARBA" id="ARBA00022617"/>
    </source>
</evidence>
<dbReference type="PANTHER" id="PTHR33577:SF16">
    <property type="entry name" value="HEME HALOPEROXIDASE FAMILY PROFILE DOMAIN-CONTAINING PROTEIN"/>
    <property type="match status" value="1"/>
</dbReference>
<dbReference type="PANTHER" id="PTHR33577">
    <property type="entry name" value="STERIGMATOCYSTIN BIOSYNTHESIS PEROXIDASE STCC-RELATED"/>
    <property type="match status" value="1"/>
</dbReference>
<keyword evidence="4" id="KW-0479">Metal-binding</keyword>
<evidence type="ECO:0000313" key="10">
    <source>
        <dbReference type="EMBL" id="KFH43533.1"/>
    </source>
</evidence>
<dbReference type="GO" id="GO:0046872">
    <property type="term" value="F:metal ion binding"/>
    <property type="evidence" value="ECO:0007669"/>
    <property type="project" value="UniProtKB-KW"/>
</dbReference>
<evidence type="ECO:0000256" key="5">
    <source>
        <dbReference type="ARBA" id="ARBA00023002"/>
    </source>
</evidence>
<feature type="domain" description="Heme haloperoxidase family profile" evidence="9">
    <location>
        <begin position="69"/>
        <end position="314"/>
    </location>
</feature>
<feature type="chain" id="PRO_5001815215" evidence="8">
    <location>
        <begin position="24"/>
        <end position="433"/>
    </location>
</feature>
<dbReference type="InterPro" id="IPR000028">
    <property type="entry name" value="Chloroperoxidase"/>
</dbReference>
<protein>
    <submittedName>
        <fullName evidence="10">Aromatic peroxygenase-like protein</fullName>
    </submittedName>
</protein>
<evidence type="ECO:0000256" key="1">
    <source>
        <dbReference type="ARBA" id="ARBA00001970"/>
    </source>
</evidence>